<protein>
    <submittedName>
        <fullName evidence="1">Gliding motility protein RemB</fullName>
    </submittedName>
</protein>
<comment type="caution">
    <text evidence="1">The sequence shown here is derived from an EMBL/GenBank/DDBJ whole genome shotgun (WGS) entry which is preliminary data.</text>
</comment>
<reference evidence="1 2" key="1">
    <citation type="submission" date="2019-08" db="EMBL/GenBank/DDBJ databases">
        <title>Seonamhaeicola sediminis sp. nov., isolated from marine sediment.</title>
        <authorList>
            <person name="Cao W.R."/>
        </authorList>
    </citation>
    <scope>NUCLEOTIDE SEQUENCE [LARGE SCALE GENOMIC DNA]</scope>
    <source>
        <strain evidence="1 2">B011</strain>
    </source>
</reference>
<feature type="non-terminal residue" evidence="1">
    <location>
        <position position="1"/>
    </location>
</feature>
<feature type="non-terminal residue" evidence="1">
    <location>
        <position position="93"/>
    </location>
</feature>
<dbReference type="Proteomes" id="UP000323930">
    <property type="component" value="Unassembled WGS sequence"/>
</dbReference>
<gene>
    <name evidence="1" type="ORF">FUA24_23740</name>
</gene>
<proteinExistence type="predicted"/>
<dbReference type="AlphaFoldDB" id="A0A5D0H6N8"/>
<keyword evidence="2" id="KW-1185">Reference proteome</keyword>
<dbReference type="EMBL" id="VSDQ01000829">
    <property type="protein sequence ID" value="TYA66948.1"/>
    <property type="molecule type" value="Genomic_DNA"/>
</dbReference>
<evidence type="ECO:0000313" key="2">
    <source>
        <dbReference type="Proteomes" id="UP000323930"/>
    </source>
</evidence>
<sequence>NKLKKQAKTWVGKKLFNEHLVQLQGENYWFTIDPVFDLQVGNDSEGGNTYNNTRGFVVQGGLGKKLNFYSSVFESQGRFADYVNRYSESLKAF</sequence>
<name>A0A5D0H6N8_9FLAO</name>
<accession>A0A5D0H6N8</accession>
<evidence type="ECO:0000313" key="1">
    <source>
        <dbReference type="EMBL" id="TYA66948.1"/>
    </source>
</evidence>
<organism evidence="1 2">
    <name type="scientific">Seonamhaeicola marinus</name>
    <dbReference type="NCBI Taxonomy" id="1912246"/>
    <lineage>
        <taxon>Bacteria</taxon>
        <taxon>Pseudomonadati</taxon>
        <taxon>Bacteroidota</taxon>
        <taxon>Flavobacteriia</taxon>
        <taxon>Flavobacteriales</taxon>
        <taxon>Flavobacteriaceae</taxon>
    </lineage>
</organism>